<dbReference type="PANTHER" id="PTHR33221">
    <property type="entry name" value="WINGED HELIX-TURN-HELIX TRANSCRIPTIONAL REGULATOR, RRF2 FAMILY"/>
    <property type="match status" value="1"/>
</dbReference>
<dbReference type="InterPro" id="IPR036390">
    <property type="entry name" value="WH_DNA-bd_sf"/>
</dbReference>
<dbReference type="InterPro" id="IPR000944">
    <property type="entry name" value="Tscrpt_reg_Rrf2"/>
</dbReference>
<dbReference type="AlphaFoldDB" id="A0A4R5DV26"/>
<dbReference type="Proteomes" id="UP000294850">
    <property type="component" value="Unassembled WGS sequence"/>
</dbReference>
<comment type="caution">
    <text evidence="1">The sequence shown here is derived from an EMBL/GenBank/DDBJ whole genome shotgun (WGS) entry which is preliminary data.</text>
</comment>
<dbReference type="GO" id="GO:0003700">
    <property type="term" value="F:DNA-binding transcription factor activity"/>
    <property type="evidence" value="ECO:0007669"/>
    <property type="project" value="TreeGrafter"/>
</dbReference>
<reference evidence="1 2" key="1">
    <citation type="submission" date="2019-03" db="EMBL/GenBank/DDBJ databases">
        <title>Dyadobacter AR-3-6 sp. nov., isolated from arctic soil.</title>
        <authorList>
            <person name="Chaudhary D.K."/>
        </authorList>
    </citation>
    <scope>NUCLEOTIDE SEQUENCE [LARGE SCALE GENOMIC DNA]</scope>
    <source>
        <strain evidence="1 2">AR-3-6</strain>
    </source>
</reference>
<dbReference type="PANTHER" id="PTHR33221:SF15">
    <property type="entry name" value="HTH-TYPE TRANSCRIPTIONAL REGULATOR YWGB-RELATED"/>
    <property type="match status" value="1"/>
</dbReference>
<dbReference type="RefSeq" id="WP_131957523.1">
    <property type="nucleotide sequence ID" value="NZ_SMFL01000002.1"/>
</dbReference>
<gene>
    <name evidence="1" type="ORF">E0F88_07140</name>
</gene>
<keyword evidence="2" id="KW-1185">Reference proteome</keyword>
<accession>A0A4R5DV26</accession>
<evidence type="ECO:0000313" key="1">
    <source>
        <dbReference type="EMBL" id="TDE17657.1"/>
    </source>
</evidence>
<organism evidence="1 2">
    <name type="scientific">Dyadobacter psychrotolerans</name>
    <dbReference type="NCBI Taxonomy" id="2541721"/>
    <lineage>
        <taxon>Bacteria</taxon>
        <taxon>Pseudomonadati</taxon>
        <taxon>Bacteroidota</taxon>
        <taxon>Cytophagia</taxon>
        <taxon>Cytophagales</taxon>
        <taxon>Spirosomataceae</taxon>
        <taxon>Dyadobacter</taxon>
    </lineage>
</organism>
<dbReference type="InterPro" id="IPR036388">
    <property type="entry name" value="WH-like_DNA-bd_sf"/>
</dbReference>
<protein>
    <submittedName>
        <fullName evidence="1">Rrf2 family transcriptional regulator</fullName>
    </submittedName>
</protein>
<sequence>MNNGKFAISVHILTLLATSGEEWTSSDYLAGSININPVLVRKELINLREYGLVKSKEGKSGGSRLNKAPDQILMSDIYEAVRQKDLLGKGINFPNPACPVGRKINDHLDDLYEQSERALVSSLARTTLADFCSKF</sequence>
<dbReference type="Gene3D" id="1.10.10.10">
    <property type="entry name" value="Winged helix-like DNA-binding domain superfamily/Winged helix DNA-binding domain"/>
    <property type="match status" value="1"/>
</dbReference>
<evidence type="ECO:0000313" key="2">
    <source>
        <dbReference type="Proteomes" id="UP000294850"/>
    </source>
</evidence>
<dbReference type="PROSITE" id="PS51197">
    <property type="entry name" value="HTH_RRF2_2"/>
    <property type="match status" value="1"/>
</dbReference>
<dbReference type="GO" id="GO:0005829">
    <property type="term" value="C:cytosol"/>
    <property type="evidence" value="ECO:0007669"/>
    <property type="project" value="TreeGrafter"/>
</dbReference>
<dbReference type="Pfam" id="PF02082">
    <property type="entry name" value="Rrf2"/>
    <property type="match status" value="1"/>
</dbReference>
<name>A0A4R5DV26_9BACT</name>
<dbReference type="OrthoDB" id="213028at2"/>
<dbReference type="EMBL" id="SMFL01000002">
    <property type="protein sequence ID" value="TDE17657.1"/>
    <property type="molecule type" value="Genomic_DNA"/>
</dbReference>
<proteinExistence type="predicted"/>
<dbReference type="SUPFAM" id="SSF46785">
    <property type="entry name" value="Winged helix' DNA-binding domain"/>
    <property type="match status" value="1"/>
</dbReference>